<dbReference type="OrthoDB" id="7365539at2"/>
<dbReference type="eggNOG" id="ENOG50310P3">
    <property type="taxonomic scope" value="Bacteria"/>
</dbReference>
<organism evidence="1 2">
    <name type="scientific">Magnetospirillum fulvum MGU-K5</name>
    <dbReference type="NCBI Taxonomy" id="1316936"/>
    <lineage>
        <taxon>Bacteria</taxon>
        <taxon>Pseudomonadati</taxon>
        <taxon>Pseudomonadota</taxon>
        <taxon>Alphaproteobacteria</taxon>
        <taxon>Rhodospirillales</taxon>
        <taxon>Rhodospirillaceae</taxon>
        <taxon>Magnetospirillum</taxon>
    </lineage>
</organism>
<reference evidence="1 2" key="1">
    <citation type="submission" date="2013-04" db="EMBL/GenBank/DDBJ databases">
        <authorList>
            <person name="Kuznetsov B."/>
            <person name="Ivanovsky R."/>
        </authorList>
    </citation>
    <scope>NUCLEOTIDE SEQUENCE [LARGE SCALE GENOMIC DNA]</scope>
    <source>
        <strain evidence="1 2">MGU-K5</strain>
    </source>
</reference>
<name>S9S7M3_MAGFU</name>
<dbReference type="EMBL" id="AQPH01000079">
    <property type="protein sequence ID" value="EPY00619.1"/>
    <property type="molecule type" value="Genomic_DNA"/>
</dbReference>
<evidence type="ECO:0008006" key="3">
    <source>
        <dbReference type="Google" id="ProtNLM"/>
    </source>
</evidence>
<dbReference type="STRING" id="1316936.K678_15229"/>
<dbReference type="AlphaFoldDB" id="S9S7M3"/>
<evidence type="ECO:0000313" key="2">
    <source>
        <dbReference type="Proteomes" id="UP000015350"/>
    </source>
</evidence>
<proteinExistence type="predicted"/>
<dbReference type="Proteomes" id="UP000015350">
    <property type="component" value="Unassembled WGS sequence"/>
</dbReference>
<gene>
    <name evidence="1" type="ORF">K678_15229</name>
</gene>
<comment type="caution">
    <text evidence="1">The sequence shown here is derived from an EMBL/GenBank/DDBJ whole genome shotgun (WGS) entry which is preliminary data.</text>
</comment>
<evidence type="ECO:0000313" key="1">
    <source>
        <dbReference type="EMBL" id="EPY00619.1"/>
    </source>
</evidence>
<sequence length="78" mass="8846">MSALNERDFPATPPACLSHDLLRGAEEIAEFIFGDRGQRRKVYHLCEKSRIPTFKLGSLLCARKSTLLRWIAEQEGSL</sequence>
<protein>
    <recommendedName>
        <fullName evidence="3">Helix-turn-helix domain-containing protein</fullName>
    </recommendedName>
</protein>
<dbReference type="RefSeq" id="WP_021133333.1">
    <property type="nucleotide sequence ID" value="NZ_AQPH01000079.1"/>
</dbReference>
<accession>S9S7M3</accession>